<protein>
    <recommendedName>
        <fullName evidence="1">High-affinity nitrate transporter</fullName>
    </recommendedName>
</protein>
<dbReference type="GO" id="GO:0015112">
    <property type="term" value="F:nitrate transmembrane transporter activity"/>
    <property type="evidence" value="ECO:0007669"/>
    <property type="project" value="TreeGrafter"/>
</dbReference>
<keyword evidence="1" id="KW-0812">Transmembrane</keyword>
<evidence type="ECO:0000313" key="2">
    <source>
        <dbReference type="EMBL" id="KAJ8752029.1"/>
    </source>
</evidence>
<dbReference type="InterPro" id="IPR016605">
    <property type="entry name" value="Transptr_NO3_Nar2"/>
</dbReference>
<dbReference type="PANTHER" id="PTHR34806:SF1">
    <property type="entry name" value="HIGH-AFFINITY NITRATE TRANSPORTER 3.1"/>
    <property type="match status" value="1"/>
</dbReference>
<feature type="signal peptide" evidence="1">
    <location>
        <begin position="1"/>
        <end position="22"/>
    </location>
</feature>
<dbReference type="PROSITE" id="PS51257">
    <property type="entry name" value="PROKAR_LIPOPROTEIN"/>
    <property type="match status" value="1"/>
</dbReference>
<dbReference type="EMBL" id="JAIWQS010000010">
    <property type="protein sequence ID" value="KAJ8752029.1"/>
    <property type="molecule type" value="Genomic_DNA"/>
</dbReference>
<dbReference type="GO" id="GO:0010167">
    <property type="term" value="P:response to nitrate"/>
    <property type="evidence" value="ECO:0007669"/>
    <property type="project" value="UniProtKB-UniRule"/>
</dbReference>
<dbReference type="PIRSF" id="PIRSF012939">
    <property type="entry name" value="Transpt_NO3_Nar2"/>
    <property type="match status" value="1"/>
</dbReference>
<dbReference type="GO" id="GO:0005886">
    <property type="term" value="C:plasma membrane"/>
    <property type="evidence" value="ECO:0007669"/>
    <property type="project" value="UniProtKB-UniRule"/>
</dbReference>
<comment type="caution">
    <text evidence="2">The sequence shown here is derived from an EMBL/GenBank/DDBJ whole genome shotgun (WGS) entry which is preliminary data.</text>
</comment>
<sequence length="207" mass="22970">MEPTRLLLVSTFLTFLVSSCYGSVLFSSLKSTLIVNASPKPGQVLEAGVDKITVTWGLNQSIPAGVDSTYKTIKVKLCYAPVSQVDRAWRKTVDDLHKDKTCQFNIVARPYNSANKTLQSFEWIVERDVPTATYFIRAYAYDSEGLEVTFGQTTDAKKANNLFVINAITGRHLSLDIASICFSAFSVLALFGFFFIEKRKAKGNQGK</sequence>
<name>A0AAV8SJ70_9ROSI</name>
<dbReference type="Pfam" id="PF16974">
    <property type="entry name" value="NAR2"/>
    <property type="match status" value="1"/>
</dbReference>
<keyword evidence="1" id="KW-0472">Membrane</keyword>
<dbReference type="Proteomes" id="UP001159364">
    <property type="component" value="Linkage Group LG10"/>
</dbReference>
<reference evidence="2 3" key="1">
    <citation type="submission" date="2021-09" db="EMBL/GenBank/DDBJ databases">
        <title>Genomic insights and catalytic innovation underlie evolution of tropane alkaloids biosynthesis.</title>
        <authorList>
            <person name="Wang Y.-J."/>
            <person name="Tian T."/>
            <person name="Huang J.-P."/>
            <person name="Huang S.-X."/>
        </authorList>
    </citation>
    <scope>NUCLEOTIDE SEQUENCE [LARGE SCALE GENOMIC DNA]</scope>
    <source>
        <strain evidence="2">KIB-2018</strain>
        <tissue evidence="2">Leaf</tissue>
    </source>
</reference>
<gene>
    <name evidence="2" type="ORF">K2173_001055</name>
</gene>
<dbReference type="PANTHER" id="PTHR34806">
    <property type="entry name" value="HIGH-AFFINITY NITRATE TRANSPORTER 3.2"/>
    <property type="match status" value="1"/>
</dbReference>
<proteinExistence type="inferred from homology"/>
<comment type="function">
    <text evidence="1">Involved in nitrate transport.</text>
</comment>
<dbReference type="AlphaFoldDB" id="A0AAV8SJ70"/>
<keyword evidence="1" id="KW-0534">Nitrate assimilation</keyword>
<accession>A0AAV8SJ70</accession>
<keyword evidence="1" id="KW-0732">Signal</keyword>
<feature type="chain" id="PRO_5043116052" description="High-affinity nitrate transporter" evidence="1">
    <location>
        <begin position="23"/>
        <end position="207"/>
    </location>
</feature>
<feature type="transmembrane region" description="Helical" evidence="1">
    <location>
        <begin position="177"/>
        <end position="196"/>
    </location>
</feature>
<organism evidence="2 3">
    <name type="scientific">Erythroxylum novogranatense</name>
    <dbReference type="NCBI Taxonomy" id="1862640"/>
    <lineage>
        <taxon>Eukaryota</taxon>
        <taxon>Viridiplantae</taxon>
        <taxon>Streptophyta</taxon>
        <taxon>Embryophyta</taxon>
        <taxon>Tracheophyta</taxon>
        <taxon>Spermatophyta</taxon>
        <taxon>Magnoliopsida</taxon>
        <taxon>eudicotyledons</taxon>
        <taxon>Gunneridae</taxon>
        <taxon>Pentapetalae</taxon>
        <taxon>rosids</taxon>
        <taxon>fabids</taxon>
        <taxon>Malpighiales</taxon>
        <taxon>Erythroxylaceae</taxon>
        <taxon>Erythroxylum</taxon>
    </lineage>
</organism>
<evidence type="ECO:0000256" key="1">
    <source>
        <dbReference type="PIRNR" id="PIRNR012939"/>
    </source>
</evidence>
<keyword evidence="3" id="KW-1185">Reference proteome</keyword>
<evidence type="ECO:0000313" key="3">
    <source>
        <dbReference type="Proteomes" id="UP001159364"/>
    </source>
</evidence>
<comment type="similarity">
    <text evidence="1">Belongs to the NAR2 family.</text>
</comment>
<keyword evidence="1" id="KW-1003">Cell membrane</keyword>
<keyword evidence="1" id="KW-1133">Transmembrane helix</keyword>
<dbReference type="GO" id="GO:0042128">
    <property type="term" value="P:nitrate assimilation"/>
    <property type="evidence" value="ECO:0007669"/>
    <property type="project" value="UniProtKB-UniRule"/>
</dbReference>